<dbReference type="SUPFAM" id="SSF51735">
    <property type="entry name" value="NAD(P)-binding Rossmann-fold domains"/>
    <property type="match status" value="1"/>
</dbReference>
<dbReference type="Gene3D" id="3.30.360.10">
    <property type="entry name" value="Dihydrodipicolinate Reductase, domain 2"/>
    <property type="match status" value="1"/>
</dbReference>
<feature type="domain" description="Gfo/Idh/MocA-like oxidoreductase N-terminal" evidence="6">
    <location>
        <begin position="42"/>
        <end position="168"/>
    </location>
</feature>
<evidence type="ECO:0000313" key="9">
    <source>
        <dbReference type="Proteomes" id="UP001501207"/>
    </source>
</evidence>
<dbReference type="EMBL" id="BAABFN010000001">
    <property type="protein sequence ID" value="GAA4304997.1"/>
    <property type="molecule type" value="Genomic_DNA"/>
</dbReference>
<dbReference type="SUPFAM" id="SSF55347">
    <property type="entry name" value="Glyceraldehyde-3-phosphate dehydrogenase-like, C-terminal domain"/>
    <property type="match status" value="1"/>
</dbReference>
<dbReference type="PROSITE" id="PS51318">
    <property type="entry name" value="TAT"/>
    <property type="match status" value="1"/>
</dbReference>
<sequence length="460" mass="51513">MTQKMHRRTFIRNTTVAGVGATLLGSAQSVRAFGAEKQAKVRIGHIGTGLRGQNHLGLCLRRNDVEVVAICDPDTKVAIPRCRDLISKYYKGSKKVAEYTNGPHDYLNLLKRDDIDAVIIASPWEWHVPQAIAAMKAGKIPSVEVCGATDIQECWNLVNTSEATGVPVFGMENVSYRRDVMAVLNMVRQGLFGEIIHLQGGYQHDLRPVKFNDGVHFYGHGVEFGEKGISEAHWRTNHSVHRNGDLYPTHGLGPVGNMINLNRGNRLLSLTSMATKTRGLHKYIVDNGGKDHPNAKVKFNLGDIVTTLIKTANGETIMLSHDTNSPRPYSLNFRVQGTQGLWMDDFDSLYIEGTTKNNDEWESDKPYMEKYDHPLWKRYANDTEGAGHGGMDWFVINSLVESIKRKAPFQQDVYDLATWYAITPLSEASVQEGGAVQHIPDFTRGMWMDRKPAFALNNEY</sequence>
<feature type="domain" description="Glycosyl hydrolase 109 C-terminal" evidence="7">
    <location>
        <begin position="181"/>
        <end position="363"/>
    </location>
</feature>
<keyword evidence="9" id="KW-1185">Reference proteome</keyword>
<keyword evidence="3" id="KW-0378">Hydrolase</keyword>
<dbReference type="Proteomes" id="UP001501207">
    <property type="component" value="Unassembled WGS sequence"/>
</dbReference>
<evidence type="ECO:0000256" key="3">
    <source>
        <dbReference type="ARBA" id="ARBA00022801"/>
    </source>
</evidence>
<name>A0ABP8FJ26_9BACT</name>
<dbReference type="Gene3D" id="3.40.50.720">
    <property type="entry name" value="NAD(P)-binding Rossmann-like Domain"/>
    <property type="match status" value="1"/>
</dbReference>
<evidence type="ECO:0000256" key="4">
    <source>
        <dbReference type="ARBA" id="ARBA00023027"/>
    </source>
</evidence>
<evidence type="ECO:0000256" key="1">
    <source>
        <dbReference type="ARBA" id="ARBA00001911"/>
    </source>
</evidence>
<dbReference type="Pfam" id="PF21252">
    <property type="entry name" value="Glyco_hydro_109_C"/>
    <property type="match status" value="1"/>
</dbReference>
<reference evidence="9" key="1">
    <citation type="journal article" date="2019" name="Int. J. Syst. Evol. Microbiol.">
        <title>The Global Catalogue of Microorganisms (GCM) 10K type strain sequencing project: providing services to taxonomists for standard genome sequencing and annotation.</title>
        <authorList>
            <consortium name="The Broad Institute Genomics Platform"/>
            <consortium name="The Broad Institute Genome Sequencing Center for Infectious Disease"/>
            <person name="Wu L."/>
            <person name="Ma J."/>
        </authorList>
    </citation>
    <scope>NUCLEOTIDE SEQUENCE [LARGE SCALE GENOMIC DNA]</scope>
    <source>
        <strain evidence="9">JCM 17664</strain>
    </source>
</reference>
<evidence type="ECO:0000259" key="6">
    <source>
        <dbReference type="Pfam" id="PF01408"/>
    </source>
</evidence>
<comment type="cofactor">
    <cofactor evidence="1">
        <name>NAD(+)</name>
        <dbReference type="ChEBI" id="CHEBI:57540"/>
    </cofactor>
</comment>
<dbReference type="Pfam" id="PF01408">
    <property type="entry name" value="GFO_IDH_MocA"/>
    <property type="match status" value="1"/>
</dbReference>
<dbReference type="RefSeq" id="WP_344976319.1">
    <property type="nucleotide sequence ID" value="NZ_BAABFN010000001.1"/>
</dbReference>
<organism evidence="8 9">
    <name type="scientific">Compostibacter hankyongensis</name>
    <dbReference type="NCBI Taxonomy" id="1007089"/>
    <lineage>
        <taxon>Bacteria</taxon>
        <taxon>Pseudomonadati</taxon>
        <taxon>Bacteroidota</taxon>
        <taxon>Chitinophagia</taxon>
        <taxon>Chitinophagales</taxon>
        <taxon>Chitinophagaceae</taxon>
        <taxon>Compostibacter</taxon>
    </lineage>
</organism>
<dbReference type="InterPro" id="IPR006311">
    <property type="entry name" value="TAT_signal"/>
</dbReference>
<keyword evidence="4" id="KW-0520">NAD</keyword>
<gene>
    <name evidence="8" type="ORF">GCM10023143_09890</name>
</gene>
<evidence type="ECO:0000256" key="2">
    <source>
        <dbReference type="ARBA" id="ARBA00009329"/>
    </source>
</evidence>
<keyword evidence="5" id="KW-0326">Glycosidase</keyword>
<dbReference type="PANTHER" id="PTHR43818">
    <property type="entry name" value="BCDNA.GH03377"/>
    <property type="match status" value="1"/>
</dbReference>
<dbReference type="InterPro" id="IPR050463">
    <property type="entry name" value="Gfo/Idh/MocA_oxidrdct_glycsds"/>
</dbReference>
<evidence type="ECO:0000259" key="7">
    <source>
        <dbReference type="Pfam" id="PF21252"/>
    </source>
</evidence>
<comment type="similarity">
    <text evidence="2">Belongs to the Gfo/Idh/MocA family. Glycosyl hydrolase 109 subfamily.</text>
</comment>
<dbReference type="InterPro" id="IPR049303">
    <property type="entry name" value="Glyco_hydro_109_C"/>
</dbReference>
<dbReference type="InterPro" id="IPR036291">
    <property type="entry name" value="NAD(P)-bd_dom_sf"/>
</dbReference>
<dbReference type="PANTHER" id="PTHR43818:SF1">
    <property type="entry name" value="GLYCOSYL HYDROLASE FAMILY 109 PROTEIN"/>
    <property type="match status" value="1"/>
</dbReference>
<evidence type="ECO:0000256" key="5">
    <source>
        <dbReference type="ARBA" id="ARBA00023295"/>
    </source>
</evidence>
<dbReference type="InterPro" id="IPR000683">
    <property type="entry name" value="Gfo/Idh/MocA-like_OxRdtase_N"/>
</dbReference>
<proteinExistence type="inferred from homology"/>
<protein>
    <submittedName>
        <fullName evidence="8">Gfo/Idh/MocA family oxidoreductase</fullName>
    </submittedName>
</protein>
<evidence type="ECO:0000313" key="8">
    <source>
        <dbReference type="EMBL" id="GAA4304997.1"/>
    </source>
</evidence>
<comment type="caution">
    <text evidence="8">The sequence shown here is derived from an EMBL/GenBank/DDBJ whole genome shotgun (WGS) entry which is preliminary data.</text>
</comment>
<accession>A0ABP8FJ26</accession>